<dbReference type="SMART" id="SM00382">
    <property type="entry name" value="AAA"/>
    <property type="match status" value="1"/>
</dbReference>
<dbReference type="GO" id="GO:0016887">
    <property type="term" value="F:ATP hydrolysis activity"/>
    <property type="evidence" value="ECO:0007669"/>
    <property type="project" value="InterPro"/>
</dbReference>
<dbReference type="PROSITE" id="PS50893">
    <property type="entry name" value="ABC_TRANSPORTER_2"/>
    <property type="match status" value="1"/>
</dbReference>
<keyword evidence="2" id="KW-0067">ATP-binding</keyword>
<dbReference type="RefSeq" id="WP_003961432.1">
    <property type="nucleotide sequence ID" value="NZ_CM000913.1"/>
</dbReference>
<dbReference type="InterPro" id="IPR003593">
    <property type="entry name" value="AAA+_ATPase"/>
</dbReference>
<dbReference type="GO" id="GO:0005524">
    <property type="term" value="F:ATP binding"/>
    <property type="evidence" value="ECO:0007669"/>
    <property type="project" value="UniProtKB-KW"/>
</dbReference>
<keyword evidence="5" id="KW-1185">Reference proteome</keyword>
<dbReference type="Pfam" id="PF00005">
    <property type="entry name" value="ABC_tran"/>
    <property type="match status" value="1"/>
</dbReference>
<evidence type="ECO:0000259" key="3">
    <source>
        <dbReference type="PROSITE" id="PS50893"/>
    </source>
</evidence>
<dbReference type="KEGG" id="sclf:BB341_11260"/>
<sequence length="238" mass="24555">MKTSGTQGPDGTVLAIGGLDYSVAGRRLLNGLELELRAGESVAVTGPSGSGKSTLLSCVLGLIRPNGGTVAVAGADTTGLRGAALARHRSRHIGMVFQFGELLPELSPVDNVALAALLAGTAKDSAYRRAEELLDELEVPRADTSGELSGGERQRTAVARALINSPSLLLADEPTGALDAATRDKVTELLFAMPARHGCGLLLVTHDLTVATHAERVLSLDDGRLVPVPVRSPGAGDR</sequence>
<keyword evidence="1" id="KW-0547">Nucleotide-binding</keyword>
<reference evidence="4 5" key="1">
    <citation type="journal article" date="2010" name="Genome Biol. Evol.">
        <title>The sequence of a 1.8-mb bacterial linear plasmid reveals a rich evolutionary reservoir of secondary metabolic pathways.</title>
        <authorList>
            <person name="Medema M.H."/>
            <person name="Trefzer A."/>
            <person name="Kovalchuk A."/>
            <person name="van den Berg M."/>
            <person name="Mueller U."/>
            <person name="Heijne W."/>
            <person name="Wu L."/>
            <person name="Alam M.T."/>
            <person name="Ronning C.M."/>
            <person name="Nierman W.C."/>
            <person name="Bovenberg R.A.L."/>
            <person name="Breitling R."/>
            <person name="Takano E."/>
        </authorList>
    </citation>
    <scope>NUCLEOTIDE SEQUENCE [LARGE SCALE GENOMIC DNA]</scope>
    <source>
        <strain evidence="5">ATCC 27064 / DSM 738 / JCM 4710 / NBRC 13307 / NCIMB 12785 / NRRL 3585 / VKM Ac-602</strain>
    </source>
</reference>
<dbReference type="eggNOG" id="COG1136">
    <property type="taxonomic scope" value="Bacteria"/>
</dbReference>
<protein>
    <submittedName>
        <fullName evidence="4">ABC-type antimicrobial peptide transport system, ATPase component</fullName>
    </submittedName>
</protein>
<dbReference type="InterPro" id="IPR027417">
    <property type="entry name" value="P-loop_NTPase"/>
</dbReference>
<evidence type="ECO:0000313" key="5">
    <source>
        <dbReference type="Proteomes" id="UP000002357"/>
    </source>
</evidence>
<gene>
    <name evidence="4" type="ORF">SCLAV_3488</name>
</gene>
<dbReference type="GO" id="GO:0022857">
    <property type="term" value="F:transmembrane transporter activity"/>
    <property type="evidence" value="ECO:0007669"/>
    <property type="project" value="TreeGrafter"/>
</dbReference>
<dbReference type="SUPFAM" id="SSF52540">
    <property type="entry name" value="P-loop containing nucleoside triphosphate hydrolases"/>
    <property type="match status" value="1"/>
</dbReference>
<accession>E2Q155</accession>
<dbReference type="AlphaFoldDB" id="E2Q155"/>
<evidence type="ECO:0000313" key="4">
    <source>
        <dbReference type="EMBL" id="EFG08560.1"/>
    </source>
</evidence>
<dbReference type="GeneID" id="93730007"/>
<dbReference type="PANTHER" id="PTHR24220">
    <property type="entry name" value="IMPORT ATP-BINDING PROTEIN"/>
    <property type="match status" value="1"/>
</dbReference>
<dbReference type="OrthoDB" id="3266715at2"/>
<dbReference type="EMBL" id="CM000913">
    <property type="protein sequence ID" value="EFG08560.1"/>
    <property type="molecule type" value="Genomic_DNA"/>
</dbReference>
<dbReference type="STRING" id="1901.BB341_11260"/>
<feature type="domain" description="ABC transporter" evidence="3">
    <location>
        <begin position="14"/>
        <end position="238"/>
    </location>
</feature>
<name>E2Q155_STRCL</name>
<dbReference type="Gene3D" id="3.40.50.300">
    <property type="entry name" value="P-loop containing nucleotide triphosphate hydrolases"/>
    <property type="match status" value="1"/>
</dbReference>
<evidence type="ECO:0000256" key="2">
    <source>
        <dbReference type="ARBA" id="ARBA00022840"/>
    </source>
</evidence>
<dbReference type="InterPro" id="IPR003439">
    <property type="entry name" value="ABC_transporter-like_ATP-bd"/>
</dbReference>
<evidence type="ECO:0000256" key="1">
    <source>
        <dbReference type="ARBA" id="ARBA00022741"/>
    </source>
</evidence>
<proteinExistence type="predicted"/>
<organism evidence="4 5">
    <name type="scientific">Streptomyces clavuligerus</name>
    <dbReference type="NCBI Taxonomy" id="1901"/>
    <lineage>
        <taxon>Bacteria</taxon>
        <taxon>Bacillati</taxon>
        <taxon>Actinomycetota</taxon>
        <taxon>Actinomycetes</taxon>
        <taxon>Kitasatosporales</taxon>
        <taxon>Streptomycetaceae</taxon>
        <taxon>Streptomyces</taxon>
    </lineage>
</organism>
<dbReference type="InterPro" id="IPR015854">
    <property type="entry name" value="ABC_transpr_LolD-like"/>
</dbReference>
<dbReference type="Proteomes" id="UP000002357">
    <property type="component" value="Chromosome"/>
</dbReference>
<dbReference type="GO" id="GO:0005886">
    <property type="term" value="C:plasma membrane"/>
    <property type="evidence" value="ECO:0007669"/>
    <property type="project" value="TreeGrafter"/>
</dbReference>